<dbReference type="EMBL" id="CP002859">
    <property type="protein sequence ID" value="AEI50247.1"/>
    <property type="molecule type" value="Genomic_DNA"/>
</dbReference>
<keyword evidence="2" id="KW-1185">Reference proteome</keyword>
<name>A0A7U3ZN37_RUNSL</name>
<gene>
    <name evidence="1" type="ordered locus">Runsl_3890</name>
</gene>
<organism evidence="1 2">
    <name type="scientific">Runella slithyformis (strain ATCC 29530 / DSM 19594 / LMG 11500 / NCIMB 11436 / LSU 4)</name>
    <dbReference type="NCBI Taxonomy" id="761193"/>
    <lineage>
        <taxon>Bacteria</taxon>
        <taxon>Pseudomonadati</taxon>
        <taxon>Bacteroidota</taxon>
        <taxon>Cytophagia</taxon>
        <taxon>Cytophagales</taxon>
        <taxon>Spirosomataceae</taxon>
        <taxon>Runella</taxon>
    </lineage>
</organism>
<proteinExistence type="predicted"/>
<dbReference type="KEGG" id="rsi:Runsl_3890"/>
<dbReference type="RefSeq" id="WP_013929550.1">
    <property type="nucleotide sequence ID" value="NC_015703.1"/>
</dbReference>
<dbReference type="AlphaFoldDB" id="A0A7U3ZN37"/>
<dbReference type="Proteomes" id="UP000000493">
    <property type="component" value="Chromosome"/>
</dbReference>
<sequence length="125" mass="14139">MNNQPAPEKELTPATALTLQIIDFLNQKGHYATRILTAGIYNEETGQWEKSGVERGTADIHACIFSVHVSIEIKKGRDNIRKKQARVRQRVIDAGGQYIAIRDLAEFQSWYQSIALNLKPQKQCS</sequence>
<dbReference type="Gene3D" id="3.40.1350.10">
    <property type="match status" value="1"/>
</dbReference>
<dbReference type="GO" id="GO:0003676">
    <property type="term" value="F:nucleic acid binding"/>
    <property type="evidence" value="ECO:0007669"/>
    <property type="project" value="InterPro"/>
</dbReference>
<dbReference type="InterPro" id="IPR011856">
    <property type="entry name" value="tRNA_endonuc-like_dom_sf"/>
</dbReference>
<evidence type="ECO:0000313" key="1">
    <source>
        <dbReference type="EMBL" id="AEI50247.1"/>
    </source>
</evidence>
<evidence type="ECO:0000313" key="2">
    <source>
        <dbReference type="Proteomes" id="UP000000493"/>
    </source>
</evidence>
<reference evidence="1 2" key="2">
    <citation type="journal article" date="2012" name="Stand. Genomic Sci.">
        <title>Complete genome sequence of the aquatic bacterium Runella slithyformis type strain (LSU 4(T)).</title>
        <authorList>
            <person name="Copeland A."/>
            <person name="Zhang X."/>
            <person name="Misra M."/>
            <person name="Lapidus A."/>
            <person name="Nolan M."/>
            <person name="Lucas S."/>
            <person name="Deshpande S."/>
            <person name="Cheng J.F."/>
            <person name="Tapia R."/>
            <person name="Goodwin L.A."/>
            <person name="Pitluck S."/>
            <person name="Liolios K."/>
            <person name="Pagani I."/>
            <person name="Ivanova N."/>
            <person name="Mikhailova N."/>
            <person name="Pati A."/>
            <person name="Chen A."/>
            <person name="Palaniappan K."/>
            <person name="Land M."/>
            <person name="Hauser L."/>
            <person name="Pan C."/>
            <person name="Jeffries C.D."/>
            <person name="Detter J.C."/>
            <person name="Brambilla E.M."/>
            <person name="Rohde M."/>
            <person name="Djao O.D."/>
            <person name="Goker M."/>
            <person name="Sikorski J."/>
            <person name="Tindall B.J."/>
            <person name="Woyke T."/>
            <person name="Bristow J."/>
            <person name="Eisen J.A."/>
            <person name="Markowitz V."/>
            <person name="Hugenholtz P."/>
            <person name="Kyrpides N.C."/>
            <person name="Klenk H.P."/>
            <person name="Mavromatis K."/>
        </authorList>
    </citation>
    <scope>NUCLEOTIDE SEQUENCE [LARGE SCALE GENOMIC DNA]</scope>
    <source>
        <strain evidence="2">ATCC 29530 / DSM 19594 / LMG 11500 / NCIMB 11436 / LSU 4</strain>
    </source>
</reference>
<protein>
    <recommendedName>
        <fullName evidence="3">VRR-NUC domain-containing protein</fullName>
    </recommendedName>
</protein>
<reference evidence="2" key="1">
    <citation type="submission" date="2011-06" db="EMBL/GenBank/DDBJ databases">
        <title>The complete genome of chromosome of Runella slithyformis DSM 19594.</title>
        <authorList>
            <consortium name="US DOE Joint Genome Institute (JGI-PGF)"/>
            <person name="Lucas S."/>
            <person name="Han J."/>
            <person name="Lapidus A."/>
            <person name="Bruce D."/>
            <person name="Goodwin L."/>
            <person name="Pitluck S."/>
            <person name="Peters L."/>
            <person name="Kyrpides N."/>
            <person name="Mavromatis K."/>
            <person name="Ivanova N."/>
            <person name="Ovchinnikova G."/>
            <person name="Zhang X."/>
            <person name="Misra M."/>
            <person name="Detter J.C."/>
            <person name="Tapia R."/>
            <person name="Han C."/>
            <person name="Land M."/>
            <person name="Hauser L."/>
            <person name="Markowitz V."/>
            <person name="Cheng J.-F."/>
            <person name="Hugenholtz P."/>
            <person name="Woyke T."/>
            <person name="Wu D."/>
            <person name="Tindall B."/>
            <person name="Faehrich R."/>
            <person name="Brambilla E."/>
            <person name="Klenk H.-P."/>
            <person name="Eisen J.A."/>
        </authorList>
    </citation>
    <scope>NUCLEOTIDE SEQUENCE [LARGE SCALE GENOMIC DNA]</scope>
    <source>
        <strain evidence="2">ATCC 29530 / DSM 19594 / LMG 11500 / NCIMB 11436 / LSU 4</strain>
    </source>
</reference>
<evidence type="ECO:0008006" key="3">
    <source>
        <dbReference type="Google" id="ProtNLM"/>
    </source>
</evidence>
<accession>A0A7U3ZN37</accession>